<dbReference type="Gene3D" id="1.25.40.10">
    <property type="entry name" value="Tetratricopeptide repeat domain"/>
    <property type="match status" value="2"/>
</dbReference>
<dbReference type="InterPro" id="IPR001867">
    <property type="entry name" value="OmpR/PhoB-type_DNA-bd"/>
</dbReference>
<proteinExistence type="inferred from homology"/>
<dbReference type="Pfam" id="PF25872">
    <property type="entry name" value="HTH_77"/>
    <property type="match status" value="1"/>
</dbReference>
<dbReference type="InterPro" id="IPR016032">
    <property type="entry name" value="Sig_transdc_resp-reg_C-effctor"/>
</dbReference>
<accession>A0ABT1JWL6</accession>
<dbReference type="PROSITE" id="PS51755">
    <property type="entry name" value="OMPR_PHOB"/>
    <property type="match status" value="1"/>
</dbReference>
<dbReference type="InterPro" id="IPR036388">
    <property type="entry name" value="WH-like_DNA-bd_sf"/>
</dbReference>
<evidence type="ECO:0000313" key="6">
    <source>
        <dbReference type="EMBL" id="MCP2345184.1"/>
    </source>
</evidence>
<evidence type="ECO:0000256" key="3">
    <source>
        <dbReference type="PROSITE-ProRule" id="PRU01091"/>
    </source>
</evidence>
<dbReference type="SUPFAM" id="SSF46894">
    <property type="entry name" value="C-terminal effector domain of the bipartite response regulators"/>
    <property type="match status" value="1"/>
</dbReference>
<gene>
    <name evidence="6" type="ORF">HD595_001306</name>
</gene>
<name>A0ABT1JWL6_9ACTN</name>
<sequence>MRFEILGPARVLGEDGAPVPLGGPRVRALLALLALDAGRVVGADRLIDGLYGERPPEGVANALQSQVSRLRRALGRERVEFHPAGYLLAADPEDVDARRFTRLAAEARTALAAGDTLRAAGLLHDALALWRGAPLADVPHAEPVVAALEELRLAAVEDRVQADLELGRHREVVAELRQLTAAHPLRERPHAQLMRALYGSGRQAEALTAYERARRVLDDELGIDPGPELSATHLAVLRGDPSLWPSPGVGARRPDMVPAGDVSWTGPGGEEARAGGSSTGERPVLDGGGRLGRRGLRAQLTSFVGRAEELRQVGAYLREARLVTLVGAGGAGKTRLALEAVGRTDGDVCFVQLDPLAAGGDVAKAVLAALGVRDPLLSGPEWPNGDPAARLVAALAGRDLLLVLDNCEHVVEAAAELADALLAACAAVRVLATSREALGITGERVVPVAPLGLPRPGAADPLGSAAIRLFADRAAAVRPGFAVDEGNAAAVAGVCRALDGLPLAIELAAARLRTMSLDDLAARLDDRFRLLAKGSRTALPRHQTLRGVVAWSWDLLDEDEQRLARRMAVFAGGATPEAAERVCGVPEETLFALADKSLVEVVDGRYRMLQTIRAFCAERLAEAGEVARVRKAHAAYYLEFALTADRHVRGAEQLAWLARLDEESGDLDAAVRWAAETGHAELGLRLLAAAACYWWMRGHRLTCAELALAVLSSVPARAPEGLVEEYAMCVLVAAWVHEPDPALRARLAELRRLLPLDYLPSRVEFLTLLLPMFAGPPDSAEWARDLPTAAEGSMTPWSRALSHCGVALVEQFAGRTEEAKAGFTRALAAFRELGERWGTTLVLTGLGDLAFREGDYVAAYELAGQALETARELGAVPDMAESLCRRADAAARLGRPEEARAGYERADEVARRIASNETTARAQAGLGELATARGDLAEARARLEQGLAECPPGWYSAEDVRDRLLSDLEALGRLERGRAGRE</sequence>
<comment type="caution">
    <text evidence="6">The sequence shown here is derived from an EMBL/GenBank/DDBJ whole genome shotgun (WGS) entry which is preliminary data.</text>
</comment>
<feature type="region of interest" description="Disordered" evidence="4">
    <location>
        <begin position="258"/>
        <end position="290"/>
    </location>
</feature>
<dbReference type="SUPFAM" id="SSF48452">
    <property type="entry name" value="TPR-like"/>
    <property type="match status" value="2"/>
</dbReference>
<evidence type="ECO:0000313" key="7">
    <source>
        <dbReference type="Proteomes" id="UP001320766"/>
    </source>
</evidence>
<dbReference type="Pfam" id="PF00486">
    <property type="entry name" value="Trans_reg_C"/>
    <property type="match status" value="1"/>
</dbReference>
<evidence type="ECO:0000256" key="2">
    <source>
        <dbReference type="ARBA" id="ARBA00023125"/>
    </source>
</evidence>
<feature type="domain" description="OmpR/PhoB-type" evidence="5">
    <location>
        <begin position="1"/>
        <end position="90"/>
    </location>
</feature>
<dbReference type="SMART" id="SM01043">
    <property type="entry name" value="BTAD"/>
    <property type="match status" value="1"/>
</dbReference>
<dbReference type="Gene3D" id="3.40.50.300">
    <property type="entry name" value="P-loop containing nucleotide triphosphate hydrolases"/>
    <property type="match status" value="1"/>
</dbReference>
<keyword evidence="2 3" id="KW-0238">DNA-binding</keyword>
<dbReference type="Pfam" id="PF03704">
    <property type="entry name" value="BTAD"/>
    <property type="match status" value="1"/>
</dbReference>
<dbReference type="InterPro" id="IPR011990">
    <property type="entry name" value="TPR-like_helical_dom_sf"/>
</dbReference>
<evidence type="ECO:0000259" key="5">
    <source>
        <dbReference type="PROSITE" id="PS51755"/>
    </source>
</evidence>
<feature type="DNA-binding region" description="OmpR/PhoB-type" evidence="3">
    <location>
        <begin position="1"/>
        <end position="90"/>
    </location>
</feature>
<dbReference type="InterPro" id="IPR019734">
    <property type="entry name" value="TPR_rpt"/>
</dbReference>
<dbReference type="PRINTS" id="PR00364">
    <property type="entry name" value="DISEASERSIST"/>
</dbReference>
<dbReference type="CDD" id="cd15831">
    <property type="entry name" value="BTAD"/>
    <property type="match status" value="1"/>
</dbReference>
<dbReference type="RefSeq" id="WP_253766560.1">
    <property type="nucleotide sequence ID" value="NZ_BAAAVE010000005.1"/>
</dbReference>
<dbReference type="SMART" id="SM00028">
    <property type="entry name" value="TPR"/>
    <property type="match status" value="5"/>
</dbReference>
<dbReference type="Proteomes" id="UP001320766">
    <property type="component" value="Unassembled WGS sequence"/>
</dbReference>
<dbReference type="InterPro" id="IPR058852">
    <property type="entry name" value="HTH_77"/>
</dbReference>
<dbReference type="InterPro" id="IPR027417">
    <property type="entry name" value="P-loop_NTPase"/>
</dbReference>
<comment type="similarity">
    <text evidence="1">Belongs to the AfsR/DnrI/RedD regulatory family.</text>
</comment>
<keyword evidence="7" id="KW-1185">Reference proteome</keyword>
<dbReference type="EMBL" id="JAMZEC010000001">
    <property type="protein sequence ID" value="MCP2345184.1"/>
    <property type="molecule type" value="Genomic_DNA"/>
</dbReference>
<dbReference type="SMART" id="SM00862">
    <property type="entry name" value="Trans_reg_C"/>
    <property type="match status" value="1"/>
</dbReference>
<evidence type="ECO:0000256" key="1">
    <source>
        <dbReference type="ARBA" id="ARBA00005820"/>
    </source>
</evidence>
<evidence type="ECO:0000256" key="4">
    <source>
        <dbReference type="SAM" id="MobiDB-lite"/>
    </source>
</evidence>
<dbReference type="PANTHER" id="PTHR47691">
    <property type="entry name" value="REGULATOR-RELATED"/>
    <property type="match status" value="1"/>
</dbReference>
<reference evidence="6 7" key="1">
    <citation type="submission" date="2022-06" db="EMBL/GenBank/DDBJ databases">
        <title>Sequencing the genomes of 1000 actinobacteria strains.</title>
        <authorList>
            <person name="Klenk H.-P."/>
        </authorList>
    </citation>
    <scope>NUCLEOTIDE SEQUENCE [LARGE SCALE GENOMIC DNA]</scope>
    <source>
        <strain evidence="6 7">DSM 44170</strain>
    </source>
</reference>
<dbReference type="PANTHER" id="PTHR47691:SF3">
    <property type="entry name" value="HTH-TYPE TRANSCRIPTIONAL REGULATOR RV0890C-RELATED"/>
    <property type="match status" value="1"/>
</dbReference>
<organism evidence="6 7">
    <name type="scientific">Nonomuraea roseoviolacea subsp. carminata</name>
    <dbReference type="NCBI Taxonomy" id="160689"/>
    <lineage>
        <taxon>Bacteria</taxon>
        <taxon>Bacillati</taxon>
        <taxon>Actinomycetota</taxon>
        <taxon>Actinomycetes</taxon>
        <taxon>Streptosporangiales</taxon>
        <taxon>Streptosporangiaceae</taxon>
        <taxon>Nonomuraea</taxon>
    </lineage>
</organism>
<dbReference type="Pfam" id="PF13424">
    <property type="entry name" value="TPR_12"/>
    <property type="match status" value="1"/>
</dbReference>
<protein>
    <submittedName>
        <fullName evidence="6">ATPase/DNA-binding SARP family transcriptional activator</fullName>
    </submittedName>
</protein>
<dbReference type="SUPFAM" id="SSF52540">
    <property type="entry name" value="P-loop containing nucleoside triphosphate hydrolases"/>
    <property type="match status" value="1"/>
</dbReference>
<dbReference type="Gene3D" id="1.10.10.10">
    <property type="entry name" value="Winged helix-like DNA-binding domain superfamily/Winged helix DNA-binding domain"/>
    <property type="match status" value="1"/>
</dbReference>
<dbReference type="InterPro" id="IPR005158">
    <property type="entry name" value="BTAD"/>
</dbReference>